<feature type="transmembrane region" description="Helical" evidence="8">
    <location>
        <begin position="241"/>
        <end position="262"/>
    </location>
</feature>
<dbReference type="PANTHER" id="PTHR32196">
    <property type="entry name" value="ABC TRANSPORTER PERMEASE PROTEIN YPHD-RELATED-RELATED"/>
    <property type="match status" value="1"/>
</dbReference>
<gene>
    <name evidence="9" type="ORF">P409_17725</name>
</gene>
<keyword evidence="2" id="KW-0813">Transport</keyword>
<proteinExistence type="predicted"/>
<dbReference type="PANTHER" id="PTHR32196:SF21">
    <property type="entry name" value="ABC TRANSPORTER PERMEASE PROTEIN YPHD-RELATED"/>
    <property type="match status" value="1"/>
</dbReference>
<dbReference type="Pfam" id="PF02653">
    <property type="entry name" value="BPD_transp_2"/>
    <property type="match status" value="1"/>
</dbReference>
<dbReference type="RefSeq" id="WP_034840421.1">
    <property type="nucleotide sequence ID" value="NZ_JANX01000226.1"/>
</dbReference>
<accession>A0A0A0D4P9</accession>
<evidence type="ECO:0000256" key="7">
    <source>
        <dbReference type="ARBA" id="ARBA00023136"/>
    </source>
</evidence>
<dbReference type="AlphaFoldDB" id="A0A0A0D4P9"/>
<keyword evidence="7 8" id="KW-0472">Membrane</keyword>
<evidence type="ECO:0000313" key="10">
    <source>
        <dbReference type="Proteomes" id="UP000029995"/>
    </source>
</evidence>
<keyword evidence="4" id="KW-0997">Cell inner membrane</keyword>
<sequence length="345" mass="36046">MATQANEAMTFDNVRRQGALHRVLSSQITYVLAALVILMVIMAIASDKFLTERNLQNVAQNFSYIAIAALGQTLVIILAGIDLSVGSVMALGAVATSLTMDATADWGLFIDWPGLALLVAVAAGVAAGGVVGLINGILIARLGLSPFVTTLGMLSVCRSLVYVVTQGRGSPTAGPAKDLFRSLGNDPLFGLLPPSLIYMAVLAVMIWYLLRHMQWGRHVFAIGGNEKAAALTGVPVERVKISVYVFCSALAGFTGVLLLAWLGSAPANTAVGYELRVIAASVIGGANLTGGLGGPLGAVTGAALIEVIRNGLILGGVQPYWQDFFVGVFIILAVLLDRIRSRRAA</sequence>
<comment type="subcellular location">
    <subcellularLocation>
        <location evidence="1">Cell membrane</location>
        <topology evidence="1">Multi-pass membrane protein</topology>
    </subcellularLocation>
</comment>
<keyword evidence="5 8" id="KW-0812">Transmembrane</keyword>
<dbReference type="EMBL" id="JANX01000226">
    <property type="protein sequence ID" value="KGM33084.1"/>
    <property type="molecule type" value="Genomic_DNA"/>
</dbReference>
<feature type="transmembrane region" description="Helical" evidence="8">
    <location>
        <begin position="147"/>
        <end position="165"/>
    </location>
</feature>
<reference evidence="9 10" key="1">
    <citation type="submission" date="2014-01" db="EMBL/GenBank/DDBJ databases">
        <title>Genome sequence determination for a cystic fibrosis isolate, Inquilinus limosus.</title>
        <authorList>
            <person name="Pino M."/>
            <person name="Di Conza J."/>
            <person name="Gutkind G."/>
        </authorList>
    </citation>
    <scope>NUCLEOTIDE SEQUENCE [LARGE SCALE GENOMIC DNA]</scope>
    <source>
        <strain evidence="9 10">MP06</strain>
    </source>
</reference>
<evidence type="ECO:0000256" key="2">
    <source>
        <dbReference type="ARBA" id="ARBA00022448"/>
    </source>
</evidence>
<feature type="transmembrane region" description="Helical" evidence="8">
    <location>
        <begin position="28"/>
        <end position="50"/>
    </location>
</feature>
<feature type="transmembrane region" description="Helical" evidence="8">
    <location>
        <begin position="62"/>
        <end position="95"/>
    </location>
</feature>
<evidence type="ECO:0000256" key="4">
    <source>
        <dbReference type="ARBA" id="ARBA00022519"/>
    </source>
</evidence>
<evidence type="ECO:0000256" key="5">
    <source>
        <dbReference type="ARBA" id="ARBA00022692"/>
    </source>
</evidence>
<feature type="transmembrane region" description="Helical" evidence="8">
    <location>
        <begin position="320"/>
        <end position="339"/>
    </location>
</feature>
<comment type="caution">
    <text evidence="9">The sequence shown here is derived from an EMBL/GenBank/DDBJ whole genome shotgun (WGS) entry which is preliminary data.</text>
</comment>
<feature type="transmembrane region" description="Helical" evidence="8">
    <location>
        <begin position="188"/>
        <end position="210"/>
    </location>
</feature>
<evidence type="ECO:0000256" key="1">
    <source>
        <dbReference type="ARBA" id="ARBA00004651"/>
    </source>
</evidence>
<keyword evidence="6 8" id="KW-1133">Transmembrane helix</keyword>
<dbReference type="GO" id="GO:0005886">
    <property type="term" value="C:plasma membrane"/>
    <property type="evidence" value="ECO:0007669"/>
    <property type="project" value="UniProtKB-SubCell"/>
</dbReference>
<evidence type="ECO:0000256" key="6">
    <source>
        <dbReference type="ARBA" id="ARBA00022989"/>
    </source>
</evidence>
<dbReference type="OrthoDB" id="7351039at2"/>
<keyword evidence="3" id="KW-1003">Cell membrane</keyword>
<dbReference type="CDD" id="cd06579">
    <property type="entry name" value="TM_PBP1_transp_AraH_like"/>
    <property type="match status" value="1"/>
</dbReference>
<name>A0A0A0D4P9_9PROT</name>
<evidence type="ECO:0000313" key="9">
    <source>
        <dbReference type="EMBL" id="KGM33084.1"/>
    </source>
</evidence>
<organism evidence="9 10">
    <name type="scientific">Inquilinus limosus MP06</name>
    <dbReference type="NCBI Taxonomy" id="1398085"/>
    <lineage>
        <taxon>Bacteria</taxon>
        <taxon>Pseudomonadati</taxon>
        <taxon>Pseudomonadota</taxon>
        <taxon>Alphaproteobacteria</taxon>
        <taxon>Rhodospirillales</taxon>
        <taxon>Rhodospirillaceae</taxon>
        <taxon>Inquilinus</taxon>
    </lineage>
</organism>
<dbReference type="GO" id="GO:0022857">
    <property type="term" value="F:transmembrane transporter activity"/>
    <property type="evidence" value="ECO:0007669"/>
    <property type="project" value="InterPro"/>
</dbReference>
<dbReference type="InterPro" id="IPR001851">
    <property type="entry name" value="ABC_transp_permease"/>
</dbReference>
<evidence type="ECO:0000256" key="8">
    <source>
        <dbReference type="SAM" id="Phobius"/>
    </source>
</evidence>
<evidence type="ECO:0000256" key="3">
    <source>
        <dbReference type="ARBA" id="ARBA00022475"/>
    </source>
</evidence>
<protein>
    <submittedName>
        <fullName evidence="9">Sugar ABC transporter permease</fullName>
    </submittedName>
</protein>
<dbReference type="Proteomes" id="UP000029995">
    <property type="component" value="Unassembled WGS sequence"/>
</dbReference>
<feature type="transmembrane region" description="Helical" evidence="8">
    <location>
        <begin position="115"/>
        <end position="140"/>
    </location>
</feature>